<keyword evidence="4 8" id="KW-0812">Transmembrane</keyword>
<dbReference type="GO" id="GO:0005886">
    <property type="term" value="C:plasma membrane"/>
    <property type="evidence" value="ECO:0007669"/>
    <property type="project" value="UniProtKB-SubCell"/>
</dbReference>
<dbReference type="EMBL" id="GEZM01032286">
    <property type="protein sequence ID" value="JAV84694.1"/>
    <property type="molecule type" value="Transcribed_RNA"/>
</dbReference>
<reference evidence="9" key="1">
    <citation type="journal article" date="2016" name="Sci. Rep.">
        <title>Molecular characterization of firefly nuptial gifts: a multi-omics approach sheds light on postcopulatory sexual selection.</title>
        <authorList>
            <person name="Al-Wathiqui N."/>
            <person name="Fallon T.R."/>
            <person name="South A."/>
            <person name="Weng J.K."/>
            <person name="Lewis S.M."/>
        </authorList>
    </citation>
    <scope>NUCLEOTIDE SEQUENCE</scope>
</reference>
<keyword evidence="6 8" id="KW-0472">Membrane</keyword>
<keyword evidence="3" id="KW-1003">Cell membrane</keyword>
<dbReference type="Pfam" id="PF01130">
    <property type="entry name" value="CD36"/>
    <property type="match status" value="1"/>
</dbReference>
<evidence type="ECO:0000256" key="1">
    <source>
        <dbReference type="ARBA" id="ARBA00004236"/>
    </source>
</evidence>
<keyword evidence="7" id="KW-0325">Glycoprotein</keyword>
<dbReference type="GO" id="GO:0005044">
    <property type="term" value="F:scavenger receptor activity"/>
    <property type="evidence" value="ECO:0007669"/>
    <property type="project" value="TreeGrafter"/>
</dbReference>
<evidence type="ECO:0000256" key="2">
    <source>
        <dbReference type="ARBA" id="ARBA00010532"/>
    </source>
</evidence>
<dbReference type="PANTHER" id="PTHR11923">
    <property type="entry name" value="SCAVENGER RECEPTOR CLASS B TYPE-1 SR-B1"/>
    <property type="match status" value="1"/>
</dbReference>
<evidence type="ECO:0000256" key="7">
    <source>
        <dbReference type="ARBA" id="ARBA00023180"/>
    </source>
</evidence>
<dbReference type="GO" id="GO:0005737">
    <property type="term" value="C:cytoplasm"/>
    <property type="evidence" value="ECO:0007669"/>
    <property type="project" value="TreeGrafter"/>
</dbReference>
<evidence type="ECO:0000256" key="3">
    <source>
        <dbReference type="ARBA" id="ARBA00022475"/>
    </source>
</evidence>
<dbReference type="EMBL" id="GEZM01032287">
    <property type="protein sequence ID" value="JAV84691.1"/>
    <property type="molecule type" value="Transcribed_RNA"/>
</dbReference>
<keyword evidence="5 8" id="KW-1133">Transmembrane helix</keyword>
<evidence type="ECO:0000256" key="5">
    <source>
        <dbReference type="ARBA" id="ARBA00022989"/>
    </source>
</evidence>
<sequence>MKFTYIEHAKLLLLSILGAFLATLSYLTHTYNPLEFLIDKVTGFYPDSILFNLWKNPPYDLLLRIYLFNVTNPQEFLDGTDKLRFQEVGPYVFKENLFNINSTFNDNGTISFIPKRRLEFQPQHSIGNPDVDKLLLPNLALLGMSAALSEHSMFVQLGLSSLSSYYGMEPFNHITVTDFLYGYDDPLVSLANDFVPNWIDFSRLGILDRIMALDNASNVVTMNLNQHNNLSDNHTMTTEESMPRPFSIQTWNGFAGFKQWGYESGSDSQTPPSTCNAVEGAFMGTLFPRHINKNDTFYLYRHAFCRTIPITFENVTTTQDGFEGYLFRVKRDFLATREENAENECYCISQKCLRKGLGDLSPCYYTIPIVVSQPHFFNADPTLLEEIGGMSPNETKHDTTMTIHPHIGVPLEANLRLQANLAMPDSSYNSKTKPFSNLVLPLLWIDLIIDQLPPKIQLYLKLLYHILPIVQDVVVYVFAVASIFLIFGPAVKIFLYPSNTETHHNSFHVKYSQIPVFSLRTKIFDPDILIQK</sequence>
<dbReference type="AlphaFoldDB" id="A0A1Y1MG67"/>
<proteinExistence type="inferred from homology"/>
<accession>A0A1Y1MG67</accession>
<evidence type="ECO:0000256" key="4">
    <source>
        <dbReference type="ARBA" id="ARBA00022692"/>
    </source>
</evidence>
<evidence type="ECO:0000256" key="6">
    <source>
        <dbReference type="ARBA" id="ARBA00023136"/>
    </source>
</evidence>
<dbReference type="InterPro" id="IPR002159">
    <property type="entry name" value="CD36_fam"/>
</dbReference>
<protein>
    <recommendedName>
        <fullName evidence="10">Scavenger receptor class B member 1</fullName>
    </recommendedName>
</protein>
<evidence type="ECO:0000313" key="9">
    <source>
        <dbReference type="EMBL" id="JAV84694.1"/>
    </source>
</evidence>
<evidence type="ECO:0008006" key="10">
    <source>
        <dbReference type="Google" id="ProtNLM"/>
    </source>
</evidence>
<comment type="subcellular location">
    <subcellularLocation>
        <location evidence="1">Cell membrane</location>
    </subcellularLocation>
</comment>
<evidence type="ECO:0000256" key="8">
    <source>
        <dbReference type="SAM" id="Phobius"/>
    </source>
</evidence>
<feature type="transmembrane region" description="Helical" evidence="8">
    <location>
        <begin position="473"/>
        <end position="495"/>
    </location>
</feature>
<organism evidence="9">
    <name type="scientific">Photinus pyralis</name>
    <name type="common">Common eastern firefly</name>
    <name type="synonym">Lampyris pyralis</name>
    <dbReference type="NCBI Taxonomy" id="7054"/>
    <lineage>
        <taxon>Eukaryota</taxon>
        <taxon>Metazoa</taxon>
        <taxon>Ecdysozoa</taxon>
        <taxon>Arthropoda</taxon>
        <taxon>Hexapoda</taxon>
        <taxon>Insecta</taxon>
        <taxon>Pterygota</taxon>
        <taxon>Neoptera</taxon>
        <taxon>Endopterygota</taxon>
        <taxon>Coleoptera</taxon>
        <taxon>Polyphaga</taxon>
        <taxon>Elateriformia</taxon>
        <taxon>Elateroidea</taxon>
        <taxon>Lampyridae</taxon>
        <taxon>Lampyrinae</taxon>
        <taxon>Photinus</taxon>
    </lineage>
</organism>
<comment type="similarity">
    <text evidence="2">Belongs to the CD36 family.</text>
</comment>
<dbReference type="PANTHER" id="PTHR11923:SF104">
    <property type="entry name" value="FI07620P"/>
    <property type="match status" value="1"/>
</dbReference>
<dbReference type="PRINTS" id="PR01609">
    <property type="entry name" value="CD36FAMILY"/>
</dbReference>
<name>A0A1Y1MG67_PHOPY</name>